<feature type="domain" description="Ketosynthase family 3 (KS3)" evidence="6">
    <location>
        <begin position="30"/>
        <end position="454"/>
    </location>
</feature>
<dbReference type="PROSITE" id="PS00606">
    <property type="entry name" value="KS3_1"/>
    <property type="match status" value="1"/>
</dbReference>
<dbReference type="Gene3D" id="1.10.1200.10">
    <property type="entry name" value="ACP-like"/>
    <property type="match status" value="1"/>
</dbReference>
<dbReference type="InterPro" id="IPR020806">
    <property type="entry name" value="PKS_PP-bd"/>
</dbReference>
<keyword evidence="3" id="KW-0808">Transferase</keyword>
<dbReference type="SUPFAM" id="SSF52151">
    <property type="entry name" value="FabD/lysophospholipase-like"/>
    <property type="match status" value="1"/>
</dbReference>
<dbReference type="SMART" id="SM00825">
    <property type="entry name" value="PKS_KS"/>
    <property type="match status" value="1"/>
</dbReference>
<keyword evidence="1" id="KW-0596">Phosphopantetheine</keyword>
<dbReference type="SUPFAM" id="SSF55048">
    <property type="entry name" value="Probable ACP-binding domain of malonyl-CoA ACP transacylase"/>
    <property type="match status" value="1"/>
</dbReference>
<dbReference type="PANTHER" id="PTHR43775">
    <property type="entry name" value="FATTY ACID SYNTHASE"/>
    <property type="match status" value="1"/>
</dbReference>
<keyword evidence="2" id="KW-0597">Phosphoprotein</keyword>
<dbReference type="EMBL" id="JAXAVW010000002">
    <property type="protein sequence ID" value="MDX8029264.1"/>
    <property type="molecule type" value="Genomic_DNA"/>
</dbReference>
<evidence type="ECO:0000256" key="3">
    <source>
        <dbReference type="ARBA" id="ARBA00022679"/>
    </source>
</evidence>
<evidence type="ECO:0000256" key="2">
    <source>
        <dbReference type="ARBA" id="ARBA00022553"/>
    </source>
</evidence>
<dbReference type="CDD" id="cd05235">
    <property type="entry name" value="SDR_e1"/>
    <property type="match status" value="1"/>
</dbReference>
<dbReference type="InterPro" id="IPR009081">
    <property type="entry name" value="PP-bd_ACP"/>
</dbReference>
<dbReference type="PANTHER" id="PTHR43775:SF51">
    <property type="entry name" value="INACTIVE PHENOLPHTHIOCEROL SYNTHESIS POLYKETIDE SYNTHASE TYPE I PKS1-RELATED"/>
    <property type="match status" value="1"/>
</dbReference>
<evidence type="ECO:0000313" key="7">
    <source>
        <dbReference type="EMBL" id="MDX8029264.1"/>
    </source>
</evidence>
<dbReference type="SMART" id="SM00823">
    <property type="entry name" value="PKS_PP"/>
    <property type="match status" value="1"/>
</dbReference>
<comment type="caution">
    <text evidence="7">The sequence shown here is derived from an EMBL/GenBank/DDBJ whole genome shotgun (WGS) entry which is preliminary data.</text>
</comment>
<name>A0ABU4STP5_9PSEU</name>
<dbReference type="RefSeq" id="WP_319964266.1">
    <property type="nucleotide sequence ID" value="NZ_JAXAVW010000002.1"/>
</dbReference>
<dbReference type="InterPro" id="IPR010080">
    <property type="entry name" value="Thioester_reductase-like_dom"/>
</dbReference>
<dbReference type="PROSITE" id="PS50075">
    <property type="entry name" value="CARRIER"/>
    <property type="match status" value="1"/>
</dbReference>
<accession>A0ABU4STP5</accession>
<dbReference type="PROSITE" id="PS00012">
    <property type="entry name" value="PHOSPHOPANTETHEINE"/>
    <property type="match status" value="1"/>
</dbReference>
<keyword evidence="8" id="KW-1185">Reference proteome</keyword>
<dbReference type="SUPFAM" id="SSF53901">
    <property type="entry name" value="Thiolase-like"/>
    <property type="match status" value="1"/>
</dbReference>
<dbReference type="Gene3D" id="3.40.50.720">
    <property type="entry name" value="NAD(P)-binding Rossmann-like Domain"/>
    <property type="match status" value="1"/>
</dbReference>
<dbReference type="CDD" id="cd00833">
    <property type="entry name" value="PKS"/>
    <property type="match status" value="1"/>
</dbReference>
<organism evidence="7 8">
    <name type="scientific">Lentzea miocenica</name>
    <dbReference type="NCBI Taxonomy" id="3095431"/>
    <lineage>
        <taxon>Bacteria</taxon>
        <taxon>Bacillati</taxon>
        <taxon>Actinomycetota</taxon>
        <taxon>Actinomycetes</taxon>
        <taxon>Pseudonocardiales</taxon>
        <taxon>Pseudonocardiaceae</taxon>
        <taxon>Lentzea</taxon>
    </lineage>
</organism>
<dbReference type="Gene3D" id="3.40.366.10">
    <property type="entry name" value="Malonyl-Coenzyme A Acyl Carrier Protein, domain 2"/>
    <property type="match status" value="1"/>
</dbReference>
<evidence type="ECO:0000313" key="8">
    <source>
        <dbReference type="Proteomes" id="UP001285521"/>
    </source>
</evidence>
<dbReference type="InterPro" id="IPR006162">
    <property type="entry name" value="Ppantetheine_attach_site"/>
</dbReference>
<dbReference type="InterPro" id="IPR016036">
    <property type="entry name" value="Malonyl_transacylase_ACP-bd"/>
</dbReference>
<dbReference type="Proteomes" id="UP001285521">
    <property type="component" value="Unassembled WGS sequence"/>
</dbReference>
<dbReference type="InterPro" id="IPR016039">
    <property type="entry name" value="Thiolase-like"/>
</dbReference>
<feature type="domain" description="Carrier" evidence="5">
    <location>
        <begin position="903"/>
        <end position="977"/>
    </location>
</feature>
<dbReference type="NCBIfam" id="TIGR01746">
    <property type="entry name" value="Thioester-redct"/>
    <property type="match status" value="1"/>
</dbReference>
<dbReference type="Pfam" id="PF00550">
    <property type="entry name" value="PP-binding"/>
    <property type="match status" value="1"/>
</dbReference>
<evidence type="ECO:0000259" key="6">
    <source>
        <dbReference type="PROSITE" id="PS52004"/>
    </source>
</evidence>
<evidence type="ECO:0000259" key="5">
    <source>
        <dbReference type="PROSITE" id="PS50075"/>
    </source>
</evidence>
<evidence type="ECO:0000256" key="4">
    <source>
        <dbReference type="ARBA" id="ARBA00023315"/>
    </source>
</evidence>
<dbReference type="SMART" id="SM01294">
    <property type="entry name" value="PKS_PP_betabranch"/>
    <property type="match status" value="1"/>
</dbReference>
<dbReference type="InterPro" id="IPR014030">
    <property type="entry name" value="Ketoacyl_synth_N"/>
</dbReference>
<dbReference type="Pfam" id="PF00698">
    <property type="entry name" value="Acyl_transf_1"/>
    <property type="match status" value="1"/>
</dbReference>
<sequence>MDQVVKALRVAVKENRRLRSENDELLARLDEPVAIVGMACRYPGGVRSPEELWRLVADGVDAIGPFPADRGWDLEALYSPDAAVRGTCYPRSGGFLYDAAEFDAGFFGISPREALAIDPQQRLLLETSWEAFEDAGVDPLSLRRSRTGVFAGVMYNDYGSRLSGRIPAWAEGHLGTGSAGSVASGRVAYTFGFEGPAVTVDTACSSSLVALHLAAQSLRAGECSLALAGGVALMASPAVFVEFSRQRGLSADGRCKAFAAAADGTAWSEGVGVLLLERLSDARRNGHEVLAVLRGSAVNSDGASNGLTAPNGPSQQRVIRQALARARLEPSDVDAVEAHGTGTVLGDPIEAQALLATYGQRPDPVWLGSLKSNIGHAQAAAGVGGVIKMVMAMRHGVLPMTLHVDEPTPHVDWSVGAVELLTSVRPWPSRGRARRSAVSSFGVSGTNAHVILEGGDGPELSDLVEMIGVGTRSPQGACEAESIPGTRRARASGGTAGQVPLVVSARSVKALRARIEQIKGFLEQRPEVEPDDVAFSLVTTRAMLEHRAVVLGDQVVEGVADAEGEICFVFPGQGAQWVGMAEGLIAAQPAFAERMRECARALEPEVEWDLFEVLGDAAALERVDVVQPALWAVMVSLAHLWRVNGVEPRAVVGHSQGEIAAAVVAGALSVEDGAKVVARRSRLIARRLAGKGGGMVVVRELPKDSRLSVAAINGPTSIVLSGDLEALEDVEGRRIPVDYASHSPQVEGLRSELIKALEGIRPGRAEIEFFSTVDEKWVDTTELNAEYWYRNLRQTVLFESAVRTLADHGHRRFIEISPHPVLTVAVEETVEGAAVSGTLHRDDGGPERFVRALAEAFVGGVEVGWAAMFPGARKVKLPTYPFQRRRYWLDANDTAEPVAEEVQDLFELVCVTTKAVLRLENDEFDAGKSFRDMGFDSLLSVELRNRLARATGLRLPATIVFDQPSPAALAAFLNGESTIKKTDFTKEVALADDIRPAVKATGKLEEIFLTGATGFLGAFLLRDLLDRTTARVHCLIRAGDATEALARLKKNLDWYGLAVDLGRVEVVRGDLAEPALGLGEERFDELARTIDVVYHAGSQVNWLYPYQDLKAANVKGTEEVLRLAARHRAVPVHYVSTTGVFAQPGGPKATAAETGPAEELPTGYQQSKWVAEQLVREAQRRGLPVTVFRPDTVCGSQDNGACQTNDFIWRSLQGCLQAKAVPAEAKALFTIAPVDYVSTAIVGLSQQSGNATYHLYNAKPVSLGQLVKRLRHHGHHLDEVPREQWADRIRSDPGNAANPLLDVFTDRTRSEELPITYDVEGTGKAGFPCPEITDELLDTYIRFFEQTGYFPR</sequence>
<dbReference type="InterPro" id="IPR001227">
    <property type="entry name" value="Ac_transferase_dom_sf"/>
</dbReference>
<dbReference type="SMART" id="SM00827">
    <property type="entry name" value="PKS_AT"/>
    <property type="match status" value="1"/>
</dbReference>
<dbReference type="InterPro" id="IPR036291">
    <property type="entry name" value="NAD(P)-bd_dom_sf"/>
</dbReference>
<proteinExistence type="predicted"/>
<dbReference type="Gene3D" id="3.40.47.10">
    <property type="match status" value="1"/>
</dbReference>
<dbReference type="InterPro" id="IPR020841">
    <property type="entry name" value="PKS_Beta-ketoAc_synthase_dom"/>
</dbReference>
<dbReference type="InterPro" id="IPR014043">
    <property type="entry name" value="Acyl_transferase_dom"/>
</dbReference>
<dbReference type="InterPro" id="IPR050091">
    <property type="entry name" value="PKS_NRPS_Biosynth_Enz"/>
</dbReference>
<dbReference type="PROSITE" id="PS52004">
    <property type="entry name" value="KS3_2"/>
    <property type="match status" value="1"/>
</dbReference>
<dbReference type="Pfam" id="PF00109">
    <property type="entry name" value="ketoacyl-synt"/>
    <property type="match status" value="1"/>
</dbReference>
<dbReference type="Pfam" id="PF02801">
    <property type="entry name" value="Ketoacyl-synt_C"/>
    <property type="match status" value="1"/>
</dbReference>
<dbReference type="InterPro" id="IPR014031">
    <property type="entry name" value="Ketoacyl_synth_C"/>
</dbReference>
<dbReference type="InterPro" id="IPR013120">
    <property type="entry name" value="FAR_NAD-bd"/>
</dbReference>
<reference evidence="7 8" key="1">
    <citation type="submission" date="2023-11" db="EMBL/GenBank/DDBJ databases">
        <title>Lentzea sokolovensis, sp. nov., Lentzea kristufkii, sp. nov., and Lentzea miocenensis, sp. nov., rare actinobacteria from Sokolov Coal Basin, Miocene lacustrine sediment, Czech Republic.</title>
        <authorList>
            <person name="Lara A."/>
            <person name="Kotroba L."/>
            <person name="Nouioui I."/>
            <person name="Neumann-Schaal M."/>
            <person name="Mast Y."/>
            <person name="Chronakova A."/>
        </authorList>
    </citation>
    <scope>NUCLEOTIDE SEQUENCE [LARGE SCALE GENOMIC DNA]</scope>
    <source>
        <strain evidence="7 8">BCCO 10_0856</strain>
    </source>
</reference>
<dbReference type="Pfam" id="PF07993">
    <property type="entry name" value="NAD_binding_4"/>
    <property type="match status" value="1"/>
</dbReference>
<protein>
    <submittedName>
        <fullName evidence="7">Thioester reductase domain-containing protein</fullName>
    </submittedName>
</protein>
<dbReference type="Gene3D" id="3.30.70.3290">
    <property type="match status" value="1"/>
</dbReference>
<evidence type="ECO:0000256" key="1">
    <source>
        <dbReference type="ARBA" id="ARBA00022450"/>
    </source>
</evidence>
<dbReference type="InterPro" id="IPR016035">
    <property type="entry name" value="Acyl_Trfase/lysoPLipase"/>
</dbReference>
<dbReference type="Pfam" id="PF22621">
    <property type="entry name" value="CurL-like_PKS_C"/>
    <property type="match status" value="1"/>
</dbReference>
<keyword evidence="4" id="KW-0012">Acyltransferase</keyword>
<dbReference type="InterPro" id="IPR036736">
    <property type="entry name" value="ACP-like_sf"/>
</dbReference>
<dbReference type="SUPFAM" id="SSF51735">
    <property type="entry name" value="NAD(P)-binding Rossmann-fold domains"/>
    <property type="match status" value="1"/>
</dbReference>
<dbReference type="InterPro" id="IPR018201">
    <property type="entry name" value="Ketoacyl_synth_AS"/>
</dbReference>
<dbReference type="SUPFAM" id="SSF47336">
    <property type="entry name" value="ACP-like"/>
    <property type="match status" value="1"/>
</dbReference>
<reference evidence="7 8" key="2">
    <citation type="submission" date="2023-11" db="EMBL/GenBank/DDBJ databases">
        <authorList>
            <person name="Lara A.C."/>
            <person name="Chronakova A."/>
        </authorList>
    </citation>
    <scope>NUCLEOTIDE SEQUENCE [LARGE SCALE GENOMIC DNA]</scope>
    <source>
        <strain evidence="7 8">BCCO 10_0856</strain>
    </source>
</reference>
<gene>
    <name evidence="7" type="ORF">SK803_03540</name>
</gene>